<comment type="subcellular location">
    <subcellularLocation>
        <location evidence="1">Nucleus</location>
    </subcellularLocation>
</comment>
<organism evidence="3 4">
    <name type="scientific">Cryptosporidium meleagridis</name>
    <dbReference type="NCBI Taxonomy" id="93969"/>
    <lineage>
        <taxon>Eukaryota</taxon>
        <taxon>Sar</taxon>
        <taxon>Alveolata</taxon>
        <taxon>Apicomplexa</taxon>
        <taxon>Conoidasida</taxon>
        <taxon>Coccidia</taxon>
        <taxon>Eucoccidiorida</taxon>
        <taxon>Eimeriorina</taxon>
        <taxon>Cryptosporidiidae</taxon>
        <taxon>Cryptosporidium</taxon>
    </lineage>
</organism>
<reference evidence="3 4" key="1">
    <citation type="submission" date="2014-04" db="EMBL/GenBank/DDBJ databases">
        <title>Comparative Genomics of Cryptosporidium Species.</title>
        <authorList>
            <person name="Silva J.C."/>
            <person name="Su Q."/>
            <person name="Chalmers R."/>
            <person name="Chibucos M.C."/>
            <person name="Elwin K."/>
            <person name="Godinez A."/>
            <person name="Guo F."/>
            <person name="Huynh K."/>
            <person name="Orvis J."/>
            <person name="Ott S."/>
            <person name="Sadzewicz L."/>
            <person name="Sengamalay N."/>
            <person name="Shetty A."/>
            <person name="Sun M."/>
            <person name="Tallon L."/>
            <person name="Xiao L."/>
            <person name="Zhang H."/>
            <person name="Fraser C.M."/>
            <person name="Zhu G."/>
            <person name="Kissinger J."/>
            <person name="Widmer G."/>
        </authorList>
    </citation>
    <scope>NUCLEOTIDE SEQUENCE [LARGE SCALE GENOMIC DNA]</scope>
    <source>
        <strain evidence="3 4">UKMEL1</strain>
    </source>
</reference>
<gene>
    <name evidence="3" type="ORF">CmeUKMEL1_04765</name>
</gene>
<dbReference type="GO" id="GO:0031573">
    <property type="term" value="P:mitotic intra-S DNA damage checkpoint signaling"/>
    <property type="evidence" value="ECO:0007669"/>
    <property type="project" value="TreeGrafter"/>
</dbReference>
<dbReference type="PANTHER" id="PTHR12900">
    <property type="entry name" value="MITOTIC AND DNA DAMAGE CHECKPOINT PROTEIN HUS1"/>
    <property type="match status" value="1"/>
</dbReference>
<dbReference type="GO" id="GO:0044778">
    <property type="term" value="P:meiotic DNA integrity checkpoint signaling"/>
    <property type="evidence" value="ECO:0007669"/>
    <property type="project" value="TreeGrafter"/>
</dbReference>
<evidence type="ECO:0000313" key="3">
    <source>
        <dbReference type="EMBL" id="POM82912.1"/>
    </source>
</evidence>
<dbReference type="GO" id="GO:0035861">
    <property type="term" value="C:site of double-strand break"/>
    <property type="evidence" value="ECO:0007669"/>
    <property type="project" value="TreeGrafter"/>
</dbReference>
<dbReference type="GO" id="GO:0000723">
    <property type="term" value="P:telomere maintenance"/>
    <property type="evidence" value="ECO:0007669"/>
    <property type="project" value="TreeGrafter"/>
</dbReference>
<evidence type="ECO:0000256" key="1">
    <source>
        <dbReference type="ARBA" id="ARBA00004123"/>
    </source>
</evidence>
<dbReference type="InterPro" id="IPR007150">
    <property type="entry name" value="HUS1/Mec3"/>
</dbReference>
<dbReference type="AlphaFoldDB" id="A0A2P4YYM8"/>
<dbReference type="GO" id="GO:0030896">
    <property type="term" value="C:checkpoint clamp complex"/>
    <property type="evidence" value="ECO:0007669"/>
    <property type="project" value="InterPro"/>
</dbReference>
<protein>
    <submittedName>
        <fullName evidence="3">Hus1-like protein family protein</fullName>
    </submittedName>
</protein>
<dbReference type="Proteomes" id="UP000236928">
    <property type="component" value="Unassembled WGS sequence"/>
</dbReference>
<dbReference type="OrthoDB" id="337750at2759"/>
<proteinExistence type="predicted"/>
<evidence type="ECO:0000313" key="4">
    <source>
        <dbReference type="Proteomes" id="UP000236928"/>
    </source>
</evidence>
<dbReference type="GO" id="GO:0000724">
    <property type="term" value="P:double-strand break repair via homologous recombination"/>
    <property type="evidence" value="ECO:0007669"/>
    <property type="project" value="TreeGrafter"/>
</dbReference>
<evidence type="ECO:0000256" key="2">
    <source>
        <dbReference type="ARBA" id="ARBA00023242"/>
    </source>
</evidence>
<dbReference type="GO" id="GO:0006289">
    <property type="term" value="P:nucleotide-excision repair"/>
    <property type="evidence" value="ECO:0007669"/>
    <property type="project" value="TreeGrafter"/>
</dbReference>
<name>A0A2P4YYM8_9CRYT</name>
<dbReference type="EMBL" id="JIBK01000008">
    <property type="protein sequence ID" value="POM82912.1"/>
    <property type="molecule type" value="Genomic_DNA"/>
</dbReference>
<dbReference type="Gene3D" id="3.70.10.10">
    <property type="match status" value="1"/>
</dbReference>
<sequence>MRFKATLLQRKSSILLECIQGFVKMMKGLPNKQNSRFYIKFEKNSLILLLTSYCNWDEQIADVSCRLKYEDVFFSEPVLESKNENIIGISLNPEALILPLRSSILAKETTLRLSKRDSQNVLSFSMIIETKKMSTFQLTHDCKVDVLKSKITNELIPLGEDGKRFGNEIPNTHFSLPPPKSLLRLFEKMKLVDSKYVEIEIVQDYNNEAQNNHDEGSKSQTCHFICTSDKSLNSTVSIKTFFSNCIVFHTENNDESRMIISQEQNHRTDEKKLFRVFATFDINHLMSVLQLATTISDSYCVATITQNKFLSMLIFFPNIESQISIFLASVNTTTTE</sequence>
<accession>A0A2P4YYM8</accession>
<keyword evidence="4" id="KW-1185">Reference proteome</keyword>
<dbReference type="GO" id="GO:0033314">
    <property type="term" value="P:mitotic DNA replication checkpoint signaling"/>
    <property type="evidence" value="ECO:0007669"/>
    <property type="project" value="TreeGrafter"/>
</dbReference>
<dbReference type="VEuPathDB" id="CryptoDB:CmeUKMEL1_04765"/>
<keyword evidence="2" id="KW-0539">Nucleus</keyword>
<comment type="caution">
    <text evidence="3">The sequence shown here is derived from an EMBL/GenBank/DDBJ whole genome shotgun (WGS) entry which is preliminary data.</text>
</comment>
<dbReference type="Pfam" id="PF04005">
    <property type="entry name" value="Hus1"/>
    <property type="match status" value="1"/>
</dbReference>
<dbReference type="PANTHER" id="PTHR12900:SF0">
    <property type="entry name" value="CHECKPOINT PROTEIN"/>
    <property type="match status" value="1"/>
</dbReference>